<dbReference type="NCBIfam" id="NF004168">
    <property type="entry name" value="PRK05634.1"/>
    <property type="match status" value="1"/>
</dbReference>
<dbReference type="InterPro" id="IPR035994">
    <property type="entry name" value="Nucleoside_phosphorylase_sf"/>
</dbReference>
<dbReference type="Proteomes" id="UP000191040">
    <property type="component" value="Chromosome I"/>
</dbReference>
<dbReference type="OrthoDB" id="3852236at2"/>
<dbReference type="PANTHER" id="PTHR46832:SF1">
    <property type="entry name" value="5'-METHYLTHIOADENOSINE_S-ADENOSYLHOMOCYSTEINE NUCLEOSIDASE"/>
    <property type="match status" value="1"/>
</dbReference>
<dbReference type="GO" id="GO:0008930">
    <property type="term" value="F:methylthioadenosine nucleosidase activity"/>
    <property type="evidence" value="ECO:0007669"/>
    <property type="project" value="TreeGrafter"/>
</dbReference>
<dbReference type="STRING" id="1736691.SAMN06295964_0568"/>
<dbReference type="AlphaFoldDB" id="A0A1T4YRQ1"/>
<proteinExistence type="predicted"/>
<gene>
    <name evidence="2" type="ORF">SAMN06295964_0568</name>
</gene>
<reference evidence="3" key="1">
    <citation type="submission" date="2017-02" db="EMBL/GenBank/DDBJ databases">
        <authorList>
            <person name="Varghese N."/>
            <person name="Submissions S."/>
        </authorList>
    </citation>
    <scope>NUCLEOTIDE SEQUENCE [LARGE SCALE GENOMIC DNA]</scope>
    <source>
        <strain evidence="3">9H-4</strain>
    </source>
</reference>
<dbReference type="GO" id="GO:0009116">
    <property type="term" value="P:nucleoside metabolic process"/>
    <property type="evidence" value="ECO:0007669"/>
    <property type="project" value="InterPro"/>
</dbReference>
<feature type="domain" description="Nucleoside phosphorylase" evidence="1">
    <location>
        <begin position="24"/>
        <end position="84"/>
    </location>
</feature>
<dbReference type="GO" id="GO:0008782">
    <property type="term" value="F:adenosylhomocysteine nucleosidase activity"/>
    <property type="evidence" value="ECO:0007669"/>
    <property type="project" value="TreeGrafter"/>
</dbReference>
<dbReference type="RefSeq" id="WP_078698754.1">
    <property type="nucleotide sequence ID" value="NZ_LT796768.1"/>
</dbReference>
<dbReference type="Gene3D" id="3.40.50.1580">
    <property type="entry name" value="Nucleoside phosphorylase domain"/>
    <property type="match status" value="1"/>
</dbReference>
<feature type="domain" description="Nucleoside phosphorylase" evidence="1">
    <location>
        <begin position="105"/>
        <end position="167"/>
    </location>
</feature>
<evidence type="ECO:0000313" key="3">
    <source>
        <dbReference type="Proteomes" id="UP000191040"/>
    </source>
</evidence>
<keyword evidence="3" id="KW-1185">Reference proteome</keyword>
<evidence type="ECO:0000313" key="2">
    <source>
        <dbReference type="EMBL" id="SKB04432.1"/>
    </source>
</evidence>
<dbReference type="EMBL" id="LT796768">
    <property type="protein sequence ID" value="SKB04432.1"/>
    <property type="molecule type" value="Genomic_DNA"/>
</dbReference>
<dbReference type="SUPFAM" id="SSF53167">
    <property type="entry name" value="Purine and uridine phosphorylases"/>
    <property type="match status" value="1"/>
</dbReference>
<dbReference type="GO" id="GO:0019284">
    <property type="term" value="P:L-methionine salvage from S-adenosylmethionine"/>
    <property type="evidence" value="ECO:0007669"/>
    <property type="project" value="TreeGrafter"/>
</dbReference>
<dbReference type="PANTHER" id="PTHR46832">
    <property type="entry name" value="5'-METHYLTHIOADENOSINE/S-ADENOSYLHOMOCYSTEINE NUCLEOSIDASE"/>
    <property type="match status" value="1"/>
</dbReference>
<evidence type="ECO:0000259" key="1">
    <source>
        <dbReference type="Pfam" id="PF01048"/>
    </source>
</evidence>
<organism evidence="2 3">
    <name type="scientific">Aeromicrobium choanae</name>
    <dbReference type="NCBI Taxonomy" id="1736691"/>
    <lineage>
        <taxon>Bacteria</taxon>
        <taxon>Bacillati</taxon>
        <taxon>Actinomycetota</taxon>
        <taxon>Actinomycetes</taxon>
        <taxon>Propionibacteriales</taxon>
        <taxon>Nocardioidaceae</taxon>
        <taxon>Aeromicrobium</taxon>
    </lineage>
</organism>
<accession>A0A1T4YRQ1</accession>
<protein>
    <submittedName>
        <fullName evidence="2">Purine nucleosidase/adenosylhomocysteine nucleosidase</fullName>
    </submittedName>
</protein>
<sequence length="184" mass="18954">MSLDPAKVLVIAATKAEAAHLPTEVPLVLTGIGKVEAAAAATEAIAALRPELVLNVGTAGALRPGLTGLFVPSLVVNHDFSADAIRALGHDAVDEIDLPDGDGTVLATGDLFVTDPVARDAIAARAHLVDMEGFAVARACQRAGVPCRLVKIVSDAADDSALEWTAVVDACARLLGHWVREQLA</sequence>
<dbReference type="InterPro" id="IPR000845">
    <property type="entry name" value="Nucleoside_phosphorylase_d"/>
</dbReference>
<dbReference type="Pfam" id="PF01048">
    <property type="entry name" value="PNP_UDP_1"/>
    <property type="match status" value="2"/>
</dbReference>
<dbReference type="GO" id="GO:0005829">
    <property type="term" value="C:cytosol"/>
    <property type="evidence" value="ECO:0007669"/>
    <property type="project" value="TreeGrafter"/>
</dbReference>
<name>A0A1T4YRQ1_9ACTN</name>